<dbReference type="EMBL" id="CP088280">
    <property type="protein sequence ID" value="UGX93689.1"/>
    <property type="molecule type" value="Genomic_DNA"/>
</dbReference>
<dbReference type="AlphaFoldDB" id="A0A7Z0QBJ8"/>
<sequence>MHKPPKILLNAHVYSWGTLPHGYDALTPLKPAQIAKLGDALDECAGRPDWSLERQDAEVMYQAALRDRMWHLLRKFEFSKQTPKHKEAKRLNAEIDDAQFELDMAITARELLDARAALELARGRHKISTLKYFAARRLAEADERAGKNLVMLRGVTYRRPRQ</sequence>
<dbReference type="Proteomes" id="UP000564836">
    <property type="component" value="Chromosome"/>
</dbReference>
<name>A0A7Z0QBJ8_9BRAD</name>
<gene>
    <name evidence="2" type="ORF">G6321_00050305</name>
    <name evidence="1" type="ORF">G6321_18100</name>
</gene>
<evidence type="ECO:0000313" key="2">
    <source>
        <dbReference type="EMBL" id="UGX93689.1"/>
    </source>
</evidence>
<evidence type="ECO:0000313" key="3">
    <source>
        <dbReference type="Proteomes" id="UP000564836"/>
    </source>
</evidence>
<proteinExistence type="predicted"/>
<dbReference type="RefSeq" id="WP_166346961.1">
    <property type="nucleotide sequence ID" value="NZ_CP088280.1"/>
</dbReference>
<reference evidence="2 3" key="3">
    <citation type="journal article" date="2022" name="Int. J. Syst. Evol. Microbiol.">
        <title>Strains of Bradyrhizobium barranii sp. nov. associated with legumes native to Canada are symbionts of soybeans and belong to different subspecies (subsp. barranii subsp. nov. and subsp. apii subsp. nov.) and symbiovars (sv. glycinearum and sv. septentrionale).</title>
        <authorList>
            <person name="Bromfield E.S.P."/>
            <person name="Cloutier S."/>
            <person name="Wasai-Hara S."/>
            <person name="Minamisawa K."/>
        </authorList>
    </citation>
    <scope>NUCLEOTIDE SEQUENCE [LARGE SCALE GENOMIC DNA]</scope>
    <source>
        <strain evidence="2 3">323S2</strain>
    </source>
</reference>
<reference evidence="1" key="2">
    <citation type="submission" date="2020-06" db="EMBL/GenBank/DDBJ databases">
        <title>Whole Genome Sequence of Bradyrhizobium sp. Strain 323S2.</title>
        <authorList>
            <person name="Bromfield E.S.P."/>
        </authorList>
    </citation>
    <scope>NUCLEOTIDE SEQUENCE [LARGE SCALE GENOMIC DNA]</scope>
    <source>
        <strain evidence="1">323S2</strain>
    </source>
</reference>
<organism evidence="1">
    <name type="scientific">Bradyrhizobium barranii subsp. barranii</name>
    <dbReference type="NCBI Taxonomy" id="2823807"/>
    <lineage>
        <taxon>Bacteria</taxon>
        <taxon>Pseudomonadati</taxon>
        <taxon>Pseudomonadota</taxon>
        <taxon>Alphaproteobacteria</taxon>
        <taxon>Hyphomicrobiales</taxon>
        <taxon>Nitrobacteraceae</taxon>
        <taxon>Bradyrhizobium</taxon>
        <taxon>Bradyrhizobium barranii</taxon>
    </lineage>
</organism>
<reference evidence="2 3" key="1">
    <citation type="journal article" date="2017" name="Syst. Appl. Microbiol.">
        <title>Soybeans inoculated with root zone soils of Canadian native legumes harbour diverse and novel Bradyrhizobium spp. that possess agricultural potential.</title>
        <authorList>
            <person name="Bromfield E.S.P."/>
            <person name="Cloutier S."/>
            <person name="Tambong J.T."/>
            <person name="Tran Thi T.V."/>
        </authorList>
    </citation>
    <scope>NUCLEOTIDE SEQUENCE [LARGE SCALE GENOMIC DNA]</scope>
    <source>
        <strain evidence="2 3">323S2</strain>
    </source>
</reference>
<evidence type="ECO:0000313" key="1">
    <source>
        <dbReference type="EMBL" id="NYY90267.1"/>
    </source>
</evidence>
<protein>
    <submittedName>
        <fullName evidence="1">Uncharacterized protein</fullName>
    </submittedName>
</protein>
<dbReference type="EMBL" id="JACBFH010000001">
    <property type="protein sequence ID" value="NYY90267.1"/>
    <property type="molecule type" value="Genomic_DNA"/>
</dbReference>
<accession>A0A7Z0QBJ8</accession>